<dbReference type="GO" id="GO:0032259">
    <property type="term" value="P:methylation"/>
    <property type="evidence" value="ECO:0007669"/>
    <property type="project" value="UniProtKB-KW"/>
</dbReference>
<gene>
    <name evidence="2" type="ORF">EYB53_024945</name>
</gene>
<reference evidence="2 3" key="1">
    <citation type="submission" date="2021-03" db="EMBL/GenBank/DDBJ databases">
        <authorList>
            <person name="Grouzdev D.S."/>
        </authorList>
    </citation>
    <scope>NUCLEOTIDE SEQUENCE [LARGE SCALE GENOMIC DNA]</scope>
    <source>
        <strain evidence="2 3">M50-1</strain>
    </source>
</reference>
<sequence>MNSIIQTFTRLIKFQPDVPLKLRLKNKRVYWTERLRGNPLPPTTMMFLVQGNHEANYFVEGGRKAFDTVWETLEKSHVNHPFHTILDFGCGCGRVLRHWKSRAAQFQLYGVDYNPELVMWCRRVTPFASIDQNRLEPPLHYPDDMFDLIYAFSTFTHWDVALQMAWMREFRRILRPGGYILFTTHGDYYLPALPPDAQTAFLNGQPLGGPSPDPNEVGTNHYASFSPFQYVRDELLQDFELVESYRRASRGTPWQDVYLARKS</sequence>
<dbReference type="Proteomes" id="UP001193081">
    <property type="component" value="Unassembled WGS sequence"/>
</dbReference>
<dbReference type="EMBL" id="SIJK02000127">
    <property type="protein sequence ID" value="MBP1468980.1"/>
    <property type="molecule type" value="Genomic_DNA"/>
</dbReference>
<protein>
    <submittedName>
        <fullName evidence="2">Class I SAM-dependent methyltransferase</fullName>
    </submittedName>
</protein>
<dbReference type="Gene3D" id="3.40.50.150">
    <property type="entry name" value="Vaccinia Virus protein VP39"/>
    <property type="match status" value="1"/>
</dbReference>
<dbReference type="RefSeq" id="WP_135482268.1">
    <property type="nucleotide sequence ID" value="NZ_SIJK02000127.1"/>
</dbReference>
<dbReference type="InterPro" id="IPR050508">
    <property type="entry name" value="Methyltransf_Superfamily"/>
</dbReference>
<keyword evidence="2" id="KW-0489">Methyltransferase</keyword>
<feature type="domain" description="Methyltransferase type 11" evidence="1">
    <location>
        <begin position="86"/>
        <end position="182"/>
    </location>
</feature>
<dbReference type="Pfam" id="PF08241">
    <property type="entry name" value="Methyltransf_11"/>
    <property type="match status" value="1"/>
</dbReference>
<dbReference type="SUPFAM" id="SSF53335">
    <property type="entry name" value="S-adenosyl-L-methionine-dependent methyltransferases"/>
    <property type="match status" value="1"/>
</dbReference>
<proteinExistence type="predicted"/>
<evidence type="ECO:0000259" key="1">
    <source>
        <dbReference type="Pfam" id="PF08241"/>
    </source>
</evidence>
<dbReference type="CDD" id="cd02440">
    <property type="entry name" value="AdoMet_MTases"/>
    <property type="match status" value="1"/>
</dbReference>
<dbReference type="InterPro" id="IPR013216">
    <property type="entry name" value="Methyltransf_11"/>
</dbReference>
<evidence type="ECO:0000313" key="3">
    <source>
        <dbReference type="Proteomes" id="UP001193081"/>
    </source>
</evidence>
<keyword evidence="2" id="KW-0808">Transferase</keyword>
<organism evidence="2 3">
    <name type="scientific">Candidatus Chloroploca mongolica</name>
    <dbReference type="NCBI Taxonomy" id="2528176"/>
    <lineage>
        <taxon>Bacteria</taxon>
        <taxon>Bacillati</taxon>
        <taxon>Chloroflexota</taxon>
        <taxon>Chloroflexia</taxon>
        <taxon>Chloroflexales</taxon>
        <taxon>Chloroflexineae</taxon>
        <taxon>Oscillochloridaceae</taxon>
        <taxon>Candidatus Chloroploca</taxon>
    </lineage>
</organism>
<keyword evidence="3" id="KW-1185">Reference proteome</keyword>
<evidence type="ECO:0000313" key="2">
    <source>
        <dbReference type="EMBL" id="MBP1468980.1"/>
    </source>
</evidence>
<name>A0ABS4DHS1_9CHLR</name>
<comment type="caution">
    <text evidence="2">The sequence shown here is derived from an EMBL/GenBank/DDBJ whole genome shotgun (WGS) entry which is preliminary data.</text>
</comment>
<dbReference type="InterPro" id="IPR029063">
    <property type="entry name" value="SAM-dependent_MTases_sf"/>
</dbReference>
<dbReference type="PANTHER" id="PTHR42912">
    <property type="entry name" value="METHYLTRANSFERASE"/>
    <property type="match status" value="1"/>
</dbReference>
<dbReference type="GO" id="GO:0008168">
    <property type="term" value="F:methyltransferase activity"/>
    <property type="evidence" value="ECO:0007669"/>
    <property type="project" value="UniProtKB-KW"/>
</dbReference>
<accession>A0ABS4DHS1</accession>